<gene>
    <name evidence="7" type="ORF">HMPREF9238_01645</name>
</gene>
<comment type="caution">
    <text evidence="7">The sequence shown here is derived from an EMBL/GenBank/DDBJ whole genome shotgun (WGS) entry which is preliminary data.</text>
</comment>
<dbReference type="Gene3D" id="3.40.640.10">
    <property type="entry name" value="Type I PLP-dependent aspartate aminotransferase-like (Major domain)"/>
    <property type="match status" value="1"/>
</dbReference>
<dbReference type="InterPro" id="IPR015421">
    <property type="entry name" value="PyrdxlP-dep_Trfase_major"/>
</dbReference>
<keyword evidence="3" id="KW-0663">Pyridoxal phosphate</keyword>
<protein>
    <recommendedName>
        <fullName evidence="2">cysteine-S-conjugate beta-lyase</fullName>
        <ecNumber evidence="2">4.4.1.13</ecNumber>
    </recommendedName>
</protein>
<dbReference type="SUPFAM" id="SSF53383">
    <property type="entry name" value="PLP-dependent transferases"/>
    <property type="match status" value="1"/>
</dbReference>
<dbReference type="EC" id="4.4.1.13" evidence="2"/>
<organism evidence="7 8">
    <name type="scientific">Gleimia europaea ACS-120-V-Col10b</name>
    <dbReference type="NCBI Taxonomy" id="883069"/>
    <lineage>
        <taxon>Bacteria</taxon>
        <taxon>Bacillati</taxon>
        <taxon>Actinomycetota</taxon>
        <taxon>Actinomycetes</taxon>
        <taxon>Actinomycetales</taxon>
        <taxon>Actinomycetaceae</taxon>
        <taxon>Gleimia</taxon>
    </lineage>
</organism>
<dbReference type="Proteomes" id="UP000014387">
    <property type="component" value="Unassembled WGS sequence"/>
</dbReference>
<sequence length="376" mass="40446">MTDFDASDEDTAHASGLLKWEMPGVSGHWVAEMDFGTAPAVEEALVSAIRRGFLGYMPQGLSTWVKEATASVVGRRYGLDIEAENVQLASSVLDGLNAILGHMLEPGSRVIVPTPAYMPFLTLPGKFGHEVIQVPSAIVEGVWQLDFDRIESAAKDADLLILCNPWNPTGRVLTAAELTRLGQIATSSNLLVFNDEVHAPLVPNPADHVSFARLDDEVADHVVTAVAASKGFNLAGLHCAQMITIGAMAKKFEDASKWLNHPTPLGALATSVAYEEGESWLAELNAYLRQNVALIDGLLADSPLSWSAPQGTYMGLIDASGLGVENPHEYLLEEAKVRTTPGAALGKGFEQYVRFGFASSKGVVERSVRRMLEAKH</sequence>
<dbReference type="Pfam" id="PF00155">
    <property type="entry name" value="Aminotran_1_2"/>
    <property type="match status" value="1"/>
</dbReference>
<evidence type="ECO:0000256" key="1">
    <source>
        <dbReference type="ARBA" id="ARBA00001933"/>
    </source>
</evidence>
<dbReference type="CDD" id="cd00609">
    <property type="entry name" value="AAT_like"/>
    <property type="match status" value="1"/>
</dbReference>
<evidence type="ECO:0000313" key="8">
    <source>
        <dbReference type="Proteomes" id="UP000014387"/>
    </source>
</evidence>
<comment type="similarity">
    <text evidence="5">Belongs to the class-II pyridoxal-phosphate-dependent aminotransferase family. MalY/PatB cystathionine beta-lyase subfamily.</text>
</comment>
<dbReference type="GO" id="GO:0030170">
    <property type="term" value="F:pyridoxal phosphate binding"/>
    <property type="evidence" value="ECO:0007669"/>
    <property type="project" value="InterPro"/>
</dbReference>
<evidence type="ECO:0000256" key="4">
    <source>
        <dbReference type="ARBA" id="ARBA00023239"/>
    </source>
</evidence>
<dbReference type="Gene3D" id="3.90.1150.10">
    <property type="entry name" value="Aspartate Aminotransferase, domain 1"/>
    <property type="match status" value="1"/>
</dbReference>
<accession>A0A9W5RCR5</accession>
<evidence type="ECO:0000313" key="7">
    <source>
        <dbReference type="EMBL" id="EPD29333.1"/>
    </source>
</evidence>
<dbReference type="GO" id="GO:0047804">
    <property type="term" value="F:cysteine-S-conjugate beta-lyase activity"/>
    <property type="evidence" value="ECO:0007669"/>
    <property type="project" value="UniProtKB-EC"/>
</dbReference>
<keyword evidence="8" id="KW-1185">Reference proteome</keyword>
<name>A0A9W5RCR5_9ACTO</name>
<dbReference type="AlphaFoldDB" id="A0A9W5RCR5"/>
<evidence type="ECO:0000256" key="2">
    <source>
        <dbReference type="ARBA" id="ARBA00012224"/>
    </source>
</evidence>
<dbReference type="EMBL" id="AGWN01000005">
    <property type="protein sequence ID" value="EPD29333.1"/>
    <property type="molecule type" value="Genomic_DNA"/>
</dbReference>
<dbReference type="PANTHER" id="PTHR43525">
    <property type="entry name" value="PROTEIN MALY"/>
    <property type="match status" value="1"/>
</dbReference>
<dbReference type="PANTHER" id="PTHR43525:SF1">
    <property type="entry name" value="PROTEIN MALY"/>
    <property type="match status" value="1"/>
</dbReference>
<dbReference type="InterPro" id="IPR004839">
    <property type="entry name" value="Aminotransferase_I/II_large"/>
</dbReference>
<dbReference type="OrthoDB" id="3224382at2"/>
<evidence type="ECO:0000259" key="6">
    <source>
        <dbReference type="Pfam" id="PF00155"/>
    </source>
</evidence>
<dbReference type="RefSeq" id="WP_016444966.1">
    <property type="nucleotide sequence ID" value="NZ_KE150268.1"/>
</dbReference>
<reference evidence="7 8" key="1">
    <citation type="submission" date="2013-05" db="EMBL/GenBank/DDBJ databases">
        <title>The Genome Sequence of Actinomyces europaeus ACS-120-V-COL10B.</title>
        <authorList>
            <consortium name="The Broad Institute Genomics Platform"/>
            <person name="Earl A."/>
            <person name="Ward D."/>
            <person name="Feldgarden M."/>
            <person name="Gevers D."/>
            <person name="Saerens B."/>
            <person name="Vaneechoutte M."/>
            <person name="Walker B."/>
            <person name="Young S."/>
            <person name="Zeng Q."/>
            <person name="Gargeya S."/>
            <person name="Fitzgerald M."/>
            <person name="Haas B."/>
            <person name="Abouelleil A."/>
            <person name="Allen A.W."/>
            <person name="Alvarado L."/>
            <person name="Arachchi H.M."/>
            <person name="Berlin A.M."/>
            <person name="Chapman S.B."/>
            <person name="Gainer-Dewar J."/>
            <person name="Goldberg J."/>
            <person name="Griggs A."/>
            <person name="Gujja S."/>
            <person name="Hansen M."/>
            <person name="Howarth C."/>
            <person name="Imamovic A."/>
            <person name="Ireland A."/>
            <person name="Larimer J."/>
            <person name="McCowan C."/>
            <person name="Murphy C."/>
            <person name="Pearson M."/>
            <person name="Poon T.W."/>
            <person name="Priest M."/>
            <person name="Roberts A."/>
            <person name="Saif S."/>
            <person name="Shea T."/>
            <person name="Sisk P."/>
            <person name="Sykes S."/>
            <person name="Wortman J."/>
            <person name="Nusbaum C."/>
            <person name="Birren B."/>
        </authorList>
    </citation>
    <scope>NUCLEOTIDE SEQUENCE [LARGE SCALE GENOMIC DNA]</scope>
    <source>
        <strain evidence="7 8">ACS-120-V-Col10b</strain>
    </source>
</reference>
<evidence type="ECO:0000256" key="5">
    <source>
        <dbReference type="ARBA" id="ARBA00037974"/>
    </source>
</evidence>
<dbReference type="InterPro" id="IPR015424">
    <property type="entry name" value="PyrdxlP-dep_Trfase"/>
</dbReference>
<keyword evidence="4" id="KW-0456">Lyase</keyword>
<dbReference type="InterPro" id="IPR015422">
    <property type="entry name" value="PyrdxlP-dep_Trfase_small"/>
</dbReference>
<comment type="cofactor">
    <cofactor evidence="1">
        <name>pyridoxal 5'-phosphate</name>
        <dbReference type="ChEBI" id="CHEBI:597326"/>
    </cofactor>
</comment>
<evidence type="ECO:0000256" key="3">
    <source>
        <dbReference type="ARBA" id="ARBA00022898"/>
    </source>
</evidence>
<proteinExistence type="inferred from homology"/>
<dbReference type="InterPro" id="IPR051798">
    <property type="entry name" value="Class-II_PLP-Dep_Aminotrans"/>
</dbReference>
<feature type="domain" description="Aminotransferase class I/classII large" evidence="6">
    <location>
        <begin position="32"/>
        <end position="368"/>
    </location>
</feature>